<dbReference type="InterPro" id="IPR038332">
    <property type="entry name" value="PPE_sf"/>
</dbReference>
<comment type="similarity">
    <text evidence="1">Belongs to the mycobacterial PPE family.</text>
</comment>
<dbReference type="PANTHER" id="PTHR46766">
    <property type="entry name" value="GLUTAMINE-RICH PROTEIN 2"/>
    <property type="match status" value="1"/>
</dbReference>
<feature type="domain" description="PPE" evidence="3">
    <location>
        <begin position="6"/>
        <end position="168"/>
    </location>
</feature>
<evidence type="ECO:0000313" key="6">
    <source>
        <dbReference type="Proteomes" id="UP000193317"/>
    </source>
</evidence>
<dbReference type="PANTHER" id="PTHR46766:SF1">
    <property type="entry name" value="GLUTAMINE-RICH PROTEIN 2"/>
    <property type="match status" value="1"/>
</dbReference>
<evidence type="ECO:0000256" key="1">
    <source>
        <dbReference type="ARBA" id="ARBA00010652"/>
    </source>
</evidence>
<keyword evidence="6" id="KW-1185">Reference proteome</keyword>
<dbReference type="InterPro" id="IPR000030">
    <property type="entry name" value="PPE_dom"/>
</dbReference>
<feature type="coiled-coil region" evidence="2">
    <location>
        <begin position="417"/>
        <end position="444"/>
    </location>
</feature>
<evidence type="ECO:0000256" key="2">
    <source>
        <dbReference type="SAM" id="Coils"/>
    </source>
</evidence>
<dbReference type="InterPro" id="IPR022171">
    <property type="entry name" value="PPE_C"/>
</dbReference>
<feature type="domain" description="PPE family C-terminal" evidence="4">
    <location>
        <begin position="310"/>
        <end position="398"/>
    </location>
</feature>
<dbReference type="EMBL" id="LQPW01000013">
    <property type="protein sequence ID" value="ORX16274.1"/>
    <property type="molecule type" value="Genomic_DNA"/>
</dbReference>
<dbReference type="Proteomes" id="UP000193317">
    <property type="component" value="Unassembled WGS sequence"/>
</dbReference>
<evidence type="ECO:0000259" key="3">
    <source>
        <dbReference type="Pfam" id="PF00823"/>
    </source>
</evidence>
<evidence type="ECO:0008006" key="7">
    <source>
        <dbReference type="Google" id="ProtNLM"/>
    </source>
</evidence>
<gene>
    <name evidence="5" type="ORF">AWC27_01420</name>
</gene>
<protein>
    <recommendedName>
        <fullName evidence="7">PPE family protein</fullName>
    </recommendedName>
</protein>
<dbReference type="Gene3D" id="1.20.1260.20">
    <property type="entry name" value="PPE superfamily"/>
    <property type="match status" value="1"/>
</dbReference>
<dbReference type="Pfam" id="PF00823">
    <property type="entry name" value="PPE"/>
    <property type="match status" value="1"/>
</dbReference>
<dbReference type="Pfam" id="PF12484">
    <property type="entry name" value="PPE-SVP"/>
    <property type="match status" value="1"/>
</dbReference>
<dbReference type="AlphaFoldDB" id="A0A1X2FCZ2"/>
<evidence type="ECO:0000313" key="5">
    <source>
        <dbReference type="EMBL" id="ORX16274.1"/>
    </source>
</evidence>
<name>A0A1X2FCZ2_MYCSZ</name>
<proteinExistence type="inferred from homology"/>
<evidence type="ECO:0000259" key="4">
    <source>
        <dbReference type="Pfam" id="PF12484"/>
    </source>
</evidence>
<comment type="caution">
    <text evidence="5">The sequence shown here is derived from an EMBL/GenBank/DDBJ whole genome shotgun (WGS) entry which is preliminary data.</text>
</comment>
<dbReference type="GO" id="GO:0052572">
    <property type="term" value="P:response to host immune response"/>
    <property type="evidence" value="ECO:0007669"/>
    <property type="project" value="TreeGrafter"/>
</dbReference>
<dbReference type="FunFam" id="1.20.1260.20:FF:000001">
    <property type="entry name" value="PPE family protein PPE41"/>
    <property type="match status" value="1"/>
</dbReference>
<organism evidence="5 6">
    <name type="scientific">Mycobacterium szulgai</name>
    <dbReference type="NCBI Taxonomy" id="1787"/>
    <lineage>
        <taxon>Bacteria</taxon>
        <taxon>Bacillati</taxon>
        <taxon>Actinomycetota</taxon>
        <taxon>Actinomycetes</taxon>
        <taxon>Mycobacteriales</taxon>
        <taxon>Mycobacteriaceae</taxon>
        <taxon>Mycobacterium</taxon>
    </lineage>
</organism>
<reference evidence="5 6" key="1">
    <citation type="submission" date="2016-01" db="EMBL/GenBank/DDBJ databases">
        <title>The new phylogeny of the genus Mycobacterium.</title>
        <authorList>
            <person name="Tarcisio F."/>
            <person name="Conor M."/>
            <person name="Antonella G."/>
            <person name="Elisabetta G."/>
            <person name="Giulia F.S."/>
            <person name="Sara T."/>
            <person name="Anna F."/>
            <person name="Clotilde B."/>
            <person name="Roberto B."/>
            <person name="Veronica D.S."/>
            <person name="Fabio R."/>
            <person name="Monica P."/>
            <person name="Olivier J."/>
            <person name="Enrico T."/>
            <person name="Nicola S."/>
        </authorList>
    </citation>
    <scope>NUCLEOTIDE SEQUENCE [LARGE SCALE GENOMIC DNA]</scope>
    <source>
        <strain evidence="5 6">DSM 44166</strain>
    </source>
</reference>
<accession>A0A1X2FCZ2</accession>
<sequence length="455" mass="45669">MSLVLDFAALPPEINSGRMYMGAGPESMVTAAAAWAGLAAELKSRAASFSAVVDELTGGPWFGPSSMSMAAAAVPYVSWMNTTAAQAEQTAGQLGAAVAAYEAAFAATVSPAEIEVNRALLASLVSTNLVGQNTPAIASTEAQYAQMWAQDAVAMYAYAGASSAATTLQAFTSPPQTTDPAGPATQAAAVSQAASTGTTQSTLSQLAAVPNLLSQLSTGTFPGSDALLAFFNSYPVQAFEQVSEDTLGIGIFSYGVNFAISGVLLTAAPAIAVAFNPLADALSAPAAAAVSDVSGDGLGSTLAGSPGGVSAGLGSAATVGKLSVPPSWGTSGNAPAIRLAATALPTPGLDGSPQVGPAGIAGYYGGVPPLGGPLASVVNAPRGDQTRSRTGWRQRVIPAIAREPETQQDDWVDGDGAVSERDELNQLRKAAADIARQRDVLKRTAATLIQEAAHK</sequence>
<dbReference type="SUPFAM" id="SSF140459">
    <property type="entry name" value="PE/PPE dimer-like"/>
    <property type="match status" value="1"/>
</dbReference>
<keyword evidence="2" id="KW-0175">Coiled coil</keyword>